<dbReference type="Proteomes" id="UP000004459">
    <property type="component" value="Unassembled WGS sequence"/>
</dbReference>
<evidence type="ECO:0000313" key="2">
    <source>
        <dbReference type="Proteomes" id="UP000004459"/>
    </source>
</evidence>
<dbReference type="EMBL" id="AGCK01000134">
    <property type="protein sequence ID" value="EHM51384.1"/>
    <property type="molecule type" value="Genomic_DNA"/>
</dbReference>
<name>G9YQG7_FLAPL</name>
<dbReference type="Gene3D" id="3.40.630.10">
    <property type="entry name" value="Zn peptidases"/>
    <property type="match status" value="1"/>
</dbReference>
<dbReference type="PATRIC" id="fig|411475.3.peg.1522"/>
<organism evidence="1 2">
    <name type="scientific">Flavonifractor plautii ATCC 29863</name>
    <dbReference type="NCBI Taxonomy" id="411475"/>
    <lineage>
        <taxon>Bacteria</taxon>
        <taxon>Bacillati</taxon>
        <taxon>Bacillota</taxon>
        <taxon>Clostridia</taxon>
        <taxon>Eubacteriales</taxon>
        <taxon>Oscillospiraceae</taxon>
        <taxon>Flavonifractor</taxon>
    </lineage>
</organism>
<sequence>MLVLIKGAGDLAAGTAVRLYRAGIKVVMTEVAQPTAVRRTVAFSQCMYDGTAQVEGIVACRAEDAGAARRALERGEVPVLCDPEAAILRELPFDGVVDAILAKRNLGTAITDAPVVLALGPGFTAGVDCHGVVETMRGHDLGRLLTQGSAAPNTGVPGDVGGYTIQRIIRAPADGAFEPLAAIGQRVEEGQPVARVAGRTVCAQLTGVVRGMLPAGLAVTAGMKAGDIDPRCRAEHCFTVSDKARAIGGGVLEGLLYFGRRAGLWSV</sequence>
<evidence type="ECO:0000313" key="1">
    <source>
        <dbReference type="EMBL" id="EHM51384.1"/>
    </source>
</evidence>
<dbReference type="NCBIfam" id="TIGR03309">
    <property type="entry name" value="matur_yqeB"/>
    <property type="match status" value="1"/>
</dbReference>
<dbReference type="STRING" id="292800.A4U99_00170"/>
<gene>
    <name evidence="1" type="ORF">HMPREF0372_01760</name>
</gene>
<dbReference type="RefSeq" id="WP_007490453.1">
    <property type="nucleotide sequence ID" value="NZ_JH417733.1"/>
</dbReference>
<dbReference type="InterPro" id="IPR017695">
    <property type="entry name" value="Se-dep_Mo_hydrolase_YqeB"/>
</dbReference>
<protein>
    <submittedName>
        <fullName evidence="1">Selenium-dependent molybdenum hydroxylase system protein, YqeB family</fullName>
    </submittedName>
</protein>
<comment type="caution">
    <text evidence="1">The sequence shown here is derived from an EMBL/GenBank/DDBJ whole genome shotgun (WGS) entry which is preliminary data.</text>
</comment>
<proteinExistence type="predicted"/>
<dbReference type="HOGENOM" id="CLU_082089_1_0_9"/>
<reference evidence="1 2" key="1">
    <citation type="submission" date="2011-08" db="EMBL/GenBank/DDBJ databases">
        <authorList>
            <person name="Weinstock G."/>
            <person name="Sodergren E."/>
            <person name="Clifton S."/>
            <person name="Fulton L."/>
            <person name="Fulton B."/>
            <person name="Courtney L."/>
            <person name="Fronick C."/>
            <person name="Harrison M."/>
            <person name="Strong C."/>
            <person name="Farmer C."/>
            <person name="Delahaunty K."/>
            <person name="Markovic C."/>
            <person name="Hall O."/>
            <person name="Minx P."/>
            <person name="Tomlinson C."/>
            <person name="Mitreva M."/>
            <person name="Hou S."/>
            <person name="Chen J."/>
            <person name="Wollam A."/>
            <person name="Pepin K.H."/>
            <person name="Johnson M."/>
            <person name="Bhonagiri V."/>
            <person name="Zhang X."/>
            <person name="Suruliraj S."/>
            <person name="Warren W."/>
            <person name="Chinwalla A."/>
            <person name="Mardis E.R."/>
            <person name="Wilson R.K."/>
        </authorList>
    </citation>
    <scope>NUCLEOTIDE SEQUENCE [LARGE SCALE GENOMIC DNA]</scope>
    <source>
        <strain evidence="1 2">ATCC 29863</strain>
    </source>
</reference>
<dbReference type="GeneID" id="63971256"/>
<dbReference type="AlphaFoldDB" id="G9YQG7"/>
<accession>G9YQG7</accession>